<dbReference type="InterPro" id="IPR036910">
    <property type="entry name" value="HMG_box_dom_sf"/>
</dbReference>
<keyword evidence="2" id="KW-1185">Reference proteome</keyword>
<dbReference type="AlphaFoldDB" id="A0A9N8YUM9"/>
<gene>
    <name evidence="1" type="ORF">DEBURN_LOCUS2463</name>
</gene>
<accession>A0A9N8YUM9</accession>
<dbReference type="Gene3D" id="1.10.30.10">
    <property type="entry name" value="High mobility group box domain"/>
    <property type="match status" value="1"/>
</dbReference>
<dbReference type="EMBL" id="CAJVPK010000135">
    <property type="protein sequence ID" value="CAG8456887.1"/>
    <property type="molecule type" value="Genomic_DNA"/>
</dbReference>
<proteinExistence type="predicted"/>
<sequence>MMQCKNKIFSNCRIGRSFESSKPFWNQGYHEYHENLPLKLLLPFPPEINAKDLIAHRESPDGTKKLTTRAPNAFIIFRKQFVKTARDEGHFLPMTVISSMASTAWENEREEVRVEYKRIAREAHIQRKAFENNNHSTSPNENINLNSNLYDNTEQQQQYSSPFLMKNHIQQNNLYNDDNNWSGTISNFTASPSNSLSDFTSNASSSPSIASPSIISLDTPTAALARSDFTDFTDFTIINNTTQNNYEIMDFPSIIYNNDTIMQPLVMMQ</sequence>
<organism evidence="1 2">
    <name type="scientific">Diversispora eburnea</name>
    <dbReference type="NCBI Taxonomy" id="1213867"/>
    <lineage>
        <taxon>Eukaryota</taxon>
        <taxon>Fungi</taxon>
        <taxon>Fungi incertae sedis</taxon>
        <taxon>Mucoromycota</taxon>
        <taxon>Glomeromycotina</taxon>
        <taxon>Glomeromycetes</taxon>
        <taxon>Diversisporales</taxon>
        <taxon>Diversisporaceae</taxon>
        <taxon>Diversispora</taxon>
    </lineage>
</organism>
<dbReference type="OrthoDB" id="2350706at2759"/>
<protein>
    <submittedName>
        <fullName evidence="1">3428_t:CDS:1</fullName>
    </submittedName>
</protein>
<name>A0A9N8YUM9_9GLOM</name>
<comment type="caution">
    <text evidence="1">The sequence shown here is derived from an EMBL/GenBank/DDBJ whole genome shotgun (WGS) entry which is preliminary data.</text>
</comment>
<dbReference type="Proteomes" id="UP000789706">
    <property type="component" value="Unassembled WGS sequence"/>
</dbReference>
<evidence type="ECO:0000313" key="2">
    <source>
        <dbReference type="Proteomes" id="UP000789706"/>
    </source>
</evidence>
<evidence type="ECO:0000313" key="1">
    <source>
        <dbReference type="EMBL" id="CAG8456887.1"/>
    </source>
</evidence>
<dbReference type="SUPFAM" id="SSF47095">
    <property type="entry name" value="HMG-box"/>
    <property type="match status" value="1"/>
</dbReference>
<reference evidence="1" key="1">
    <citation type="submission" date="2021-06" db="EMBL/GenBank/DDBJ databases">
        <authorList>
            <person name="Kallberg Y."/>
            <person name="Tangrot J."/>
            <person name="Rosling A."/>
        </authorList>
    </citation>
    <scope>NUCLEOTIDE SEQUENCE</scope>
    <source>
        <strain evidence="1">AZ414A</strain>
    </source>
</reference>